<gene>
    <name evidence="1" type="ORF">NPIL_335331</name>
</gene>
<sequence>MGEIAGPDEQHLSHYEVETRQTGGALKIHLNSVLGVGLPYTPFQMRGTKLGAFACFIGSNGANARGDFPQPFSFVLQNFIPLMHVRSAELFNRVNHSTNPIIIPSGGDWKIKGGRLFGSTITQNSPLDSYNADHEIGDLDHKVTAIPLTLFRNRTSKLENISP</sequence>
<keyword evidence="2" id="KW-1185">Reference proteome</keyword>
<comment type="caution">
    <text evidence="1">The sequence shown here is derived from an EMBL/GenBank/DDBJ whole genome shotgun (WGS) entry which is preliminary data.</text>
</comment>
<accession>A0A8X6NBK6</accession>
<reference evidence="1" key="1">
    <citation type="submission" date="2020-08" db="EMBL/GenBank/DDBJ databases">
        <title>Multicomponent nature underlies the extraordinary mechanical properties of spider dragline silk.</title>
        <authorList>
            <person name="Kono N."/>
            <person name="Nakamura H."/>
            <person name="Mori M."/>
            <person name="Yoshida Y."/>
            <person name="Ohtoshi R."/>
            <person name="Malay A.D."/>
            <person name="Moran D.A.P."/>
            <person name="Tomita M."/>
            <person name="Numata K."/>
            <person name="Arakawa K."/>
        </authorList>
    </citation>
    <scope>NUCLEOTIDE SEQUENCE</scope>
</reference>
<dbReference type="Proteomes" id="UP000887013">
    <property type="component" value="Unassembled WGS sequence"/>
</dbReference>
<name>A0A8X6NBK6_NEPPI</name>
<dbReference type="EMBL" id="BMAW01056440">
    <property type="protein sequence ID" value="GFT05888.1"/>
    <property type="molecule type" value="Genomic_DNA"/>
</dbReference>
<evidence type="ECO:0000313" key="1">
    <source>
        <dbReference type="EMBL" id="GFT05888.1"/>
    </source>
</evidence>
<proteinExistence type="predicted"/>
<dbReference type="AlphaFoldDB" id="A0A8X6NBK6"/>
<organism evidence="1 2">
    <name type="scientific">Nephila pilipes</name>
    <name type="common">Giant wood spider</name>
    <name type="synonym">Nephila maculata</name>
    <dbReference type="NCBI Taxonomy" id="299642"/>
    <lineage>
        <taxon>Eukaryota</taxon>
        <taxon>Metazoa</taxon>
        <taxon>Ecdysozoa</taxon>
        <taxon>Arthropoda</taxon>
        <taxon>Chelicerata</taxon>
        <taxon>Arachnida</taxon>
        <taxon>Araneae</taxon>
        <taxon>Araneomorphae</taxon>
        <taxon>Entelegynae</taxon>
        <taxon>Araneoidea</taxon>
        <taxon>Nephilidae</taxon>
        <taxon>Nephila</taxon>
    </lineage>
</organism>
<evidence type="ECO:0000313" key="2">
    <source>
        <dbReference type="Proteomes" id="UP000887013"/>
    </source>
</evidence>
<protein>
    <submittedName>
        <fullName evidence="1">Uncharacterized protein</fullName>
    </submittedName>
</protein>